<name>K1THW0_9ZZZZ</name>
<accession>K1THW0</accession>
<organism evidence="1">
    <name type="scientific">human gut metagenome</name>
    <dbReference type="NCBI Taxonomy" id="408170"/>
    <lineage>
        <taxon>unclassified sequences</taxon>
        <taxon>metagenomes</taxon>
        <taxon>organismal metagenomes</taxon>
    </lineage>
</organism>
<comment type="caution">
    <text evidence="1">The sequence shown here is derived from an EMBL/GenBank/DDBJ whole genome shotgun (WGS) entry which is preliminary data.</text>
</comment>
<gene>
    <name evidence="1" type="ORF">OBE_02782</name>
</gene>
<protein>
    <submittedName>
        <fullName evidence="1">Replication protein</fullName>
    </submittedName>
</protein>
<proteinExistence type="predicted"/>
<evidence type="ECO:0000313" key="1">
    <source>
        <dbReference type="EMBL" id="EKC72657.1"/>
    </source>
</evidence>
<feature type="non-terminal residue" evidence="1">
    <location>
        <position position="206"/>
    </location>
</feature>
<dbReference type="EMBL" id="AJWZ01001828">
    <property type="protein sequence ID" value="EKC72657.1"/>
    <property type="molecule type" value="Genomic_DNA"/>
</dbReference>
<reference evidence="1" key="1">
    <citation type="journal article" date="2013" name="Environ. Microbiol.">
        <title>Microbiota from the distal guts of lean and obese adolescents exhibit partial functional redundancy besides clear differences in community structure.</title>
        <authorList>
            <person name="Ferrer M."/>
            <person name="Ruiz A."/>
            <person name="Lanza F."/>
            <person name="Haange S.B."/>
            <person name="Oberbach A."/>
            <person name="Till H."/>
            <person name="Bargiela R."/>
            <person name="Campoy C."/>
            <person name="Segura M.T."/>
            <person name="Richter M."/>
            <person name="von Bergen M."/>
            <person name="Seifert J."/>
            <person name="Suarez A."/>
        </authorList>
    </citation>
    <scope>NUCLEOTIDE SEQUENCE</scope>
</reference>
<sequence>MFKNIVEQLEKLKKRLTWQAWTQGASSLHEKVQYESLFQGFRVVGTITKAKDGGRCRAFRTGEKVTVEYLNRFVPEEYRAKNFVYKSDLHLEDAKKKYPEWYQQRIVEKRPKNTWTCKKDLYDWWIRKILEGAEQGHRYWCIMTLATYAQKCGVPREVLEEDAYGLIPFMNTRGDEFTEDDVLHALEAYTESYITYPIDTIVVRTG</sequence>
<dbReference type="AlphaFoldDB" id="K1THW0"/>